<proteinExistence type="inferred from homology"/>
<accession>A0A3Q3XDY3</accession>
<evidence type="ECO:0000256" key="23">
    <source>
        <dbReference type="SAM" id="MobiDB-lite"/>
    </source>
</evidence>
<organism evidence="25 26">
    <name type="scientific">Mola mola</name>
    <name type="common">Ocean sunfish</name>
    <name type="synonym">Tetraodon mola</name>
    <dbReference type="NCBI Taxonomy" id="94237"/>
    <lineage>
        <taxon>Eukaryota</taxon>
        <taxon>Metazoa</taxon>
        <taxon>Chordata</taxon>
        <taxon>Craniata</taxon>
        <taxon>Vertebrata</taxon>
        <taxon>Euteleostomi</taxon>
        <taxon>Actinopterygii</taxon>
        <taxon>Neopterygii</taxon>
        <taxon>Teleostei</taxon>
        <taxon>Neoteleostei</taxon>
        <taxon>Acanthomorphata</taxon>
        <taxon>Eupercaria</taxon>
        <taxon>Tetraodontiformes</taxon>
        <taxon>Molidae</taxon>
        <taxon>Mola</taxon>
    </lineage>
</organism>
<evidence type="ECO:0000313" key="25">
    <source>
        <dbReference type="Ensembl" id="ENSMMOP00000020811.1"/>
    </source>
</evidence>
<dbReference type="Pfam" id="PF00505">
    <property type="entry name" value="HMG_box"/>
    <property type="match status" value="1"/>
</dbReference>
<dbReference type="InterPro" id="IPR050342">
    <property type="entry name" value="HMGB"/>
</dbReference>
<keyword evidence="16" id="KW-0804">Transcription</keyword>
<dbReference type="Gene3D" id="1.10.30.10">
    <property type="entry name" value="High mobility group box domain"/>
    <property type="match status" value="2"/>
</dbReference>
<evidence type="ECO:0000256" key="15">
    <source>
        <dbReference type="ARBA" id="ARBA00023157"/>
    </source>
</evidence>
<dbReference type="Proteomes" id="UP000261620">
    <property type="component" value="Unplaced"/>
</dbReference>
<evidence type="ECO:0000256" key="12">
    <source>
        <dbReference type="ARBA" id="ARBA00023015"/>
    </source>
</evidence>
<evidence type="ECO:0000256" key="9">
    <source>
        <dbReference type="ARBA" id="ARBA00022588"/>
    </source>
</evidence>
<keyword evidence="19 22" id="KW-0539">Nucleus</keyword>
<keyword evidence="13" id="KW-0558">Oxidation</keyword>
<evidence type="ECO:0000256" key="1">
    <source>
        <dbReference type="ARBA" id="ARBA00004123"/>
    </source>
</evidence>
<evidence type="ECO:0000256" key="17">
    <source>
        <dbReference type="ARBA" id="ARBA00023172"/>
    </source>
</evidence>
<keyword evidence="15" id="KW-1015">Disulfide bond</keyword>
<evidence type="ECO:0000256" key="14">
    <source>
        <dbReference type="ARBA" id="ARBA00023125"/>
    </source>
</evidence>
<dbReference type="PRINTS" id="PR00886">
    <property type="entry name" value="HIGHMOBLTY12"/>
</dbReference>
<dbReference type="Pfam" id="PF09011">
    <property type="entry name" value="HMG_box_2"/>
    <property type="match status" value="1"/>
</dbReference>
<evidence type="ECO:0000256" key="10">
    <source>
        <dbReference type="ARBA" id="ARBA00022737"/>
    </source>
</evidence>
<keyword evidence="7" id="KW-0963">Cytoplasm</keyword>
<keyword evidence="18" id="KW-0395">Inflammatory response</keyword>
<feature type="DNA-binding region" description="HMG box" evidence="22">
    <location>
        <begin position="8"/>
        <end position="78"/>
    </location>
</feature>
<keyword evidence="26" id="KW-1185">Reference proteome</keyword>
<evidence type="ECO:0000256" key="19">
    <source>
        <dbReference type="ARBA" id="ARBA00023242"/>
    </source>
</evidence>
<keyword evidence="9" id="KW-0399">Innate immunity</keyword>
<feature type="region of interest" description="Disordered" evidence="23">
    <location>
        <begin position="74"/>
        <end position="95"/>
    </location>
</feature>
<evidence type="ECO:0000256" key="3">
    <source>
        <dbReference type="ARBA" id="ARBA00004496"/>
    </source>
</evidence>
<reference evidence="25" key="2">
    <citation type="submission" date="2025-09" db="UniProtKB">
        <authorList>
            <consortium name="Ensembl"/>
        </authorList>
    </citation>
    <scope>IDENTIFICATION</scope>
</reference>
<dbReference type="GO" id="GO:0006357">
    <property type="term" value="P:regulation of transcription by RNA polymerase II"/>
    <property type="evidence" value="ECO:0007669"/>
    <property type="project" value="TreeGrafter"/>
</dbReference>
<comment type="subcellular location">
    <subcellularLocation>
        <location evidence="2">Chromosome</location>
    </subcellularLocation>
    <subcellularLocation>
        <location evidence="3">Cytoplasm</location>
    </subcellularLocation>
    <subcellularLocation>
        <location evidence="1">Nucleus</location>
    </subcellularLocation>
    <subcellularLocation>
        <location evidence="4">Secreted</location>
    </subcellularLocation>
</comment>
<dbReference type="SMART" id="SM00398">
    <property type="entry name" value="HMG"/>
    <property type="match status" value="2"/>
</dbReference>
<evidence type="ECO:0000256" key="4">
    <source>
        <dbReference type="ARBA" id="ARBA00004613"/>
    </source>
</evidence>
<dbReference type="GO" id="GO:0006954">
    <property type="term" value="P:inflammatory response"/>
    <property type="evidence" value="ECO:0007669"/>
    <property type="project" value="UniProtKB-KW"/>
</dbReference>
<evidence type="ECO:0000259" key="24">
    <source>
        <dbReference type="PROSITE" id="PS50118"/>
    </source>
</evidence>
<dbReference type="PANTHER" id="PTHR48112:SF28">
    <property type="entry name" value="HIGH MOBILITY GROUP BOX 1B"/>
    <property type="match status" value="1"/>
</dbReference>
<evidence type="ECO:0000256" key="5">
    <source>
        <dbReference type="ARBA" id="ARBA00008774"/>
    </source>
</evidence>
<dbReference type="GO" id="GO:0005694">
    <property type="term" value="C:chromosome"/>
    <property type="evidence" value="ECO:0007669"/>
    <property type="project" value="UniProtKB-SubCell"/>
</dbReference>
<keyword evidence="10" id="KW-0677">Repeat</keyword>
<feature type="domain" description="HMG box" evidence="24">
    <location>
        <begin position="94"/>
        <end position="162"/>
    </location>
</feature>
<dbReference type="OMA" id="SHAFFGQ"/>
<dbReference type="InterPro" id="IPR036910">
    <property type="entry name" value="HMG_box_dom_sf"/>
</dbReference>
<keyword evidence="17" id="KW-0233">DNA recombination</keyword>
<dbReference type="SUPFAM" id="SSF47095">
    <property type="entry name" value="HMG-box"/>
    <property type="match status" value="2"/>
</dbReference>
<evidence type="ECO:0000256" key="8">
    <source>
        <dbReference type="ARBA" id="ARBA00022525"/>
    </source>
</evidence>
<comment type="similarity">
    <text evidence="5">Belongs to the HMGB family.</text>
</comment>
<dbReference type="CDD" id="cd21979">
    <property type="entry name" value="HMG-box_HMGB_rpt2"/>
    <property type="match status" value="1"/>
</dbReference>
<evidence type="ECO:0000256" key="6">
    <source>
        <dbReference type="ARBA" id="ARBA00022454"/>
    </source>
</evidence>
<dbReference type="GO" id="GO:0005737">
    <property type="term" value="C:cytoplasm"/>
    <property type="evidence" value="ECO:0007669"/>
    <property type="project" value="UniProtKB-SubCell"/>
</dbReference>
<keyword evidence="6" id="KW-0158">Chromosome</keyword>
<dbReference type="AlphaFoldDB" id="A0A3Q3XDY3"/>
<feature type="DNA-binding region" description="HMG box" evidence="22">
    <location>
        <begin position="94"/>
        <end position="162"/>
    </location>
</feature>
<feature type="compositionally biased region" description="Polar residues" evidence="23">
    <location>
        <begin position="206"/>
        <end position="216"/>
    </location>
</feature>
<dbReference type="GO" id="GO:0005576">
    <property type="term" value="C:extracellular region"/>
    <property type="evidence" value="ECO:0007669"/>
    <property type="project" value="UniProtKB-SubCell"/>
</dbReference>
<dbReference type="InterPro" id="IPR017967">
    <property type="entry name" value="HMG_boxA_CS"/>
</dbReference>
<keyword evidence="12" id="KW-0805">Transcription regulation</keyword>
<dbReference type="GO" id="GO:0003677">
    <property type="term" value="F:DNA binding"/>
    <property type="evidence" value="ECO:0007669"/>
    <property type="project" value="UniProtKB-UniRule"/>
</dbReference>
<evidence type="ECO:0000256" key="7">
    <source>
        <dbReference type="ARBA" id="ARBA00022490"/>
    </source>
</evidence>
<dbReference type="GO" id="GO:0045087">
    <property type="term" value="P:innate immune response"/>
    <property type="evidence" value="ECO:0007669"/>
    <property type="project" value="UniProtKB-KW"/>
</dbReference>
<keyword evidence="14 22" id="KW-0238">DNA-binding</keyword>
<sequence>MGKDPRKPRGKMSSYAYFVQTCREEHKKKHPDASVNFAEFSKKCSERWKTMSSKEKGKFEDMAKQDKLRYEREMKNYIPPKGHKKKRFKDPNAPKRPPSAFFLFCADFRPKVKVESPGLSIGDTAKKLGEMWNSSSAEDKQPYEKKAAKLKEKYDKVNAECVSEGRAKGPSNPRSAAKIDEEQPQHALSSFKKRPVQSLTFDELSKLNTPLGQTMSHRPPGPANCTPITVTDVSSDSETDTTH</sequence>
<dbReference type="PROSITE" id="PS50118">
    <property type="entry name" value="HMG_BOX_2"/>
    <property type="match status" value="2"/>
</dbReference>
<evidence type="ECO:0000256" key="20">
    <source>
        <dbReference type="ARBA" id="ARBA00040400"/>
    </source>
</evidence>
<keyword evidence="11" id="KW-0391">Immunity</keyword>
<dbReference type="InterPro" id="IPR009071">
    <property type="entry name" value="HMG_box_dom"/>
</dbReference>
<dbReference type="Ensembl" id="ENSMMOT00000021157.1">
    <property type="protein sequence ID" value="ENSMMOP00000020811.1"/>
    <property type="gene ID" value="ENSMMOG00000015829.1"/>
</dbReference>
<dbReference type="STRING" id="94237.ENSMMOP00000020811"/>
<evidence type="ECO:0000256" key="13">
    <source>
        <dbReference type="ARBA" id="ARBA00023097"/>
    </source>
</evidence>
<evidence type="ECO:0000256" key="18">
    <source>
        <dbReference type="ARBA" id="ARBA00023198"/>
    </source>
</evidence>
<evidence type="ECO:0000313" key="26">
    <source>
        <dbReference type="Proteomes" id="UP000261620"/>
    </source>
</evidence>
<dbReference type="GO" id="GO:0006310">
    <property type="term" value="P:DNA recombination"/>
    <property type="evidence" value="ECO:0007669"/>
    <property type="project" value="UniProtKB-KW"/>
</dbReference>
<protein>
    <recommendedName>
        <fullName evidence="20">High mobility group protein B2</fullName>
    </recommendedName>
    <alternativeName>
        <fullName evidence="21">High mobility group protein 2</fullName>
    </alternativeName>
</protein>
<evidence type="ECO:0000256" key="2">
    <source>
        <dbReference type="ARBA" id="ARBA00004286"/>
    </source>
</evidence>
<dbReference type="PANTHER" id="PTHR48112">
    <property type="entry name" value="HIGH MOBILITY GROUP PROTEIN DSP1"/>
    <property type="match status" value="1"/>
</dbReference>
<name>A0A3Q3XDY3_MOLML</name>
<evidence type="ECO:0000256" key="22">
    <source>
        <dbReference type="PROSITE-ProRule" id="PRU00267"/>
    </source>
</evidence>
<dbReference type="FunFam" id="1.10.30.10:FF:000006">
    <property type="entry name" value="High mobility group protein B1"/>
    <property type="match status" value="1"/>
</dbReference>
<keyword evidence="8" id="KW-0964">Secreted</keyword>
<feature type="region of interest" description="Disordered" evidence="23">
    <location>
        <begin position="162"/>
        <end position="243"/>
    </location>
</feature>
<dbReference type="GO" id="GO:0005634">
    <property type="term" value="C:nucleus"/>
    <property type="evidence" value="ECO:0007669"/>
    <property type="project" value="UniProtKB-SubCell"/>
</dbReference>
<evidence type="ECO:0000256" key="21">
    <source>
        <dbReference type="ARBA" id="ARBA00041514"/>
    </source>
</evidence>
<evidence type="ECO:0000256" key="11">
    <source>
        <dbReference type="ARBA" id="ARBA00022859"/>
    </source>
</evidence>
<evidence type="ECO:0000256" key="16">
    <source>
        <dbReference type="ARBA" id="ARBA00023163"/>
    </source>
</evidence>
<reference evidence="25" key="1">
    <citation type="submission" date="2025-08" db="UniProtKB">
        <authorList>
            <consortium name="Ensembl"/>
        </authorList>
    </citation>
    <scope>IDENTIFICATION</scope>
</reference>
<dbReference type="FunFam" id="1.10.30.10:FF:000018">
    <property type="entry name" value="High mobility group protein B2"/>
    <property type="match status" value="1"/>
</dbReference>
<dbReference type="CDD" id="cd21978">
    <property type="entry name" value="HMG-box_HMGB_rpt1"/>
    <property type="match status" value="1"/>
</dbReference>
<feature type="domain" description="HMG box" evidence="24">
    <location>
        <begin position="8"/>
        <end position="78"/>
    </location>
</feature>
<dbReference type="PROSITE" id="PS00353">
    <property type="entry name" value="HMG_BOX_1"/>
    <property type="match status" value="1"/>
</dbReference>